<name>A0ABV5FN98_9FLAO</name>
<comment type="caution">
    <text evidence="1">The sequence shown here is derived from an EMBL/GenBank/DDBJ whole genome shotgun (WGS) entry which is preliminary data.</text>
</comment>
<protein>
    <submittedName>
        <fullName evidence="1">Uncharacterized protein</fullName>
    </submittedName>
</protein>
<sequence>MIYVFKTSVNSELKLKSATVYLNDILSDAKWNFDLEDCDNILRIDSQNEIVEMLLSNNVFDCTELE</sequence>
<accession>A0ABV5FN98</accession>
<dbReference type="Proteomes" id="UP001589589">
    <property type="component" value="Unassembled WGS sequence"/>
</dbReference>
<evidence type="ECO:0000313" key="1">
    <source>
        <dbReference type="EMBL" id="MFB9064982.1"/>
    </source>
</evidence>
<dbReference type="RefSeq" id="WP_290261433.1">
    <property type="nucleotide sequence ID" value="NZ_JAUFQQ010000003.1"/>
</dbReference>
<dbReference type="EMBL" id="JBHMEX010000043">
    <property type="protein sequence ID" value="MFB9064982.1"/>
    <property type="molecule type" value="Genomic_DNA"/>
</dbReference>
<organism evidence="1 2">
    <name type="scientific">Flavobacterium branchiarum</name>
    <dbReference type="NCBI Taxonomy" id="1114870"/>
    <lineage>
        <taxon>Bacteria</taxon>
        <taxon>Pseudomonadati</taxon>
        <taxon>Bacteroidota</taxon>
        <taxon>Flavobacteriia</taxon>
        <taxon>Flavobacteriales</taxon>
        <taxon>Flavobacteriaceae</taxon>
        <taxon>Flavobacterium</taxon>
    </lineage>
</organism>
<keyword evidence="2" id="KW-1185">Reference proteome</keyword>
<gene>
    <name evidence="1" type="ORF">ACFFUQ_13225</name>
</gene>
<reference evidence="1 2" key="1">
    <citation type="submission" date="2024-09" db="EMBL/GenBank/DDBJ databases">
        <authorList>
            <person name="Sun Q."/>
            <person name="Mori K."/>
        </authorList>
    </citation>
    <scope>NUCLEOTIDE SEQUENCE [LARGE SCALE GENOMIC DNA]</scope>
    <source>
        <strain evidence="1 2">CECT 7908</strain>
    </source>
</reference>
<evidence type="ECO:0000313" key="2">
    <source>
        <dbReference type="Proteomes" id="UP001589589"/>
    </source>
</evidence>
<proteinExistence type="predicted"/>